<gene>
    <name evidence="1" type="ordered locus">Cphy_3251</name>
</gene>
<sequence length="119" mass="14162">MIKVNSSGGLIVDSLDFDKMQKIQKELQEKYKDKWQAISPKTGRDKLLWMMIEAGEIADVIKKKGDNMIMEDIEVRKHFIEEMCDTLMYFNDVMLCYGISPKEFEEVYLEKHETNMKRW</sequence>
<reference evidence="2" key="1">
    <citation type="submission" date="2007-11" db="EMBL/GenBank/DDBJ databases">
        <title>Complete genome sequence of Clostridium phytofermentans ISDg.</title>
        <authorList>
            <person name="Leschine S.B."/>
            <person name="Warnick T.A."/>
            <person name="Blanchard J.L."/>
            <person name="Schnell D.J."/>
            <person name="Petit E.L."/>
            <person name="LaTouf W.G."/>
            <person name="Copeland A."/>
            <person name="Lucas S."/>
            <person name="Lapidus A."/>
            <person name="Barry K."/>
            <person name="Glavina del Rio T."/>
            <person name="Dalin E."/>
            <person name="Tice H."/>
            <person name="Pitluck S."/>
            <person name="Kiss H."/>
            <person name="Brettin T."/>
            <person name="Bruce D."/>
            <person name="Detter J.C."/>
            <person name="Han C."/>
            <person name="Kuske C."/>
            <person name="Schmutz J."/>
            <person name="Larimer F."/>
            <person name="Land M."/>
            <person name="Hauser L."/>
            <person name="Kyrpides N."/>
            <person name="Kim E.A."/>
            <person name="Richardson P."/>
        </authorList>
    </citation>
    <scope>NUCLEOTIDE SEQUENCE [LARGE SCALE GENOMIC DNA]</scope>
    <source>
        <strain evidence="2">ATCC 700394 / DSM 18823 / ISDg</strain>
    </source>
</reference>
<evidence type="ECO:0000313" key="2">
    <source>
        <dbReference type="Proteomes" id="UP000000370"/>
    </source>
</evidence>
<accession>A9KSF3</accession>
<evidence type="ECO:0000313" key="1">
    <source>
        <dbReference type="EMBL" id="ABX43605.1"/>
    </source>
</evidence>
<dbReference type="KEGG" id="cpy:Cphy_3251"/>
<keyword evidence="2" id="KW-1185">Reference proteome</keyword>
<name>A9KSF3_LACP7</name>
<dbReference type="Proteomes" id="UP000000370">
    <property type="component" value="Chromosome"/>
</dbReference>
<dbReference type="Gene3D" id="1.10.287.1080">
    <property type="entry name" value="MazG-like"/>
    <property type="match status" value="1"/>
</dbReference>
<dbReference type="HOGENOM" id="CLU_174623_0_0_9"/>
<dbReference type="OrthoDB" id="1652579at2"/>
<dbReference type="AlphaFoldDB" id="A9KSF3"/>
<dbReference type="eggNOG" id="ENOG5031ZEA">
    <property type="taxonomic scope" value="Bacteria"/>
</dbReference>
<evidence type="ECO:0008006" key="3">
    <source>
        <dbReference type="Google" id="ProtNLM"/>
    </source>
</evidence>
<protein>
    <recommendedName>
        <fullName evidence="3">Nucleotide pyrophosphohydrolase</fullName>
    </recommendedName>
</protein>
<dbReference type="EMBL" id="CP000885">
    <property type="protein sequence ID" value="ABX43605.1"/>
    <property type="molecule type" value="Genomic_DNA"/>
</dbReference>
<proteinExistence type="predicted"/>
<dbReference type="SUPFAM" id="SSF101386">
    <property type="entry name" value="all-alpha NTP pyrophosphatases"/>
    <property type="match status" value="1"/>
</dbReference>
<organism evidence="1 2">
    <name type="scientific">Lachnoclostridium phytofermentans (strain ATCC 700394 / DSM 18823 / ISDg)</name>
    <name type="common">Clostridium phytofermentans</name>
    <dbReference type="NCBI Taxonomy" id="357809"/>
    <lineage>
        <taxon>Bacteria</taxon>
        <taxon>Bacillati</taxon>
        <taxon>Bacillota</taxon>
        <taxon>Clostridia</taxon>
        <taxon>Lachnospirales</taxon>
        <taxon>Lachnospiraceae</taxon>
    </lineage>
</organism>